<feature type="compositionally biased region" description="Low complexity" evidence="1">
    <location>
        <begin position="147"/>
        <end position="164"/>
    </location>
</feature>
<sequence length="347" mass="38516">MSNFERTTSWQQIQQGVKEIEGLLGRNEYNLVMVKARQVLECMVRCMAERACLVEGDLADTIDQLFESRLISRTMKDNYHTIRILGNKAVHEGDNTPYDADKAYKLLTQEVYGFANELRGRSSSGNQMVRPGQGQRSFTSSRDRMVGRSASGQRSGQRGLSSTGNRQGSARQGTRNAYQGAARQGTGRRKKRRRVPPLFYLLRLLIPVLVVILLVLIIKFFIPGKDKKPDVTTTAPTVTTAALAPPPTAPNEPPAQPETEPAAAVYKIKGNGVNVRSAPSTDAGSTVLVQLANGTEVEYVKRYNDDWAVINYDGKEAYVSNQYLERTELAAETQSLREGEETVQQQE</sequence>
<feature type="region of interest" description="Disordered" evidence="1">
    <location>
        <begin position="238"/>
        <end position="260"/>
    </location>
</feature>
<name>A0A7X2NLH0_9CLOT</name>
<accession>A0A7X2NLH0</accession>
<dbReference type="EMBL" id="VUMD01000008">
    <property type="protein sequence ID" value="MSS37067.1"/>
    <property type="molecule type" value="Genomic_DNA"/>
</dbReference>
<dbReference type="InterPro" id="IPR003646">
    <property type="entry name" value="SH3-like_bac-type"/>
</dbReference>
<keyword evidence="5" id="KW-1185">Reference proteome</keyword>
<comment type="caution">
    <text evidence="4">The sequence shown here is derived from an EMBL/GenBank/DDBJ whole genome shotgun (WGS) entry which is preliminary data.</text>
</comment>
<reference evidence="4 5" key="1">
    <citation type="submission" date="2019-08" db="EMBL/GenBank/DDBJ databases">
        <title>In-depth cultivation of the pig gut microbiome towards novel bacterial diversity and tailored functional studies.</title>
        <authorList>
            <person name="Wylensek D."/>
            <person name="Hitch T.C.A."/>
            <person name="Clavel T."/>
        </authorList>
    </citation>
    <scope>NUCLEOTIDE SEQUENCE [LARGE SCALE GENOMIC DNA]</scope>
    <source>
        <strain evidence="4 5">WCA-389-WT-23D1</strain>
    </source>
</reference>
<keyword evidence="2" id="KW-0472">Membrane</keyword>
<dbReference type="Gene3D" id="2.30.30.40">
    <property type="entry name" value="SH3 Domains"/>
    <property type="match status" value="1"/>
</dbReference>
<feature type="compositionally biased region" description="Polar residues" evidence="1">
    <location>
        <begin position="165"/>
        <end position="177"/>
    </location>
</feature>
<feature type="transmembrane region" description="Helical" evidence="2">
    <location>
        <begin position="198"/>
        <end position="222"/>
    </location>
</feature>
<dbReference type="Pfam" id="PF13643">
    <property type="entry name" value="DUF4145"/>
    <property type="match status" value="1"/>
</dbReference>
<evidence type="ECO:0000313" key="4">
    <source>
        <dbReference type="EMBL" id="MSS37067.1"/>
    </source>
</evidence>
<evidence type="ECO:0000256" key="2">
    <source>
        <dbReference type="SAM" id="Phobius"/>
    </source>
</evidence>
<evidence type="ECO:0000313" key="5">
    <source>
        <dbReference type="Proteomes" id="UP000429958"/>
    </source>
</evidence>
<keyword evidence="2" id="KW-0812">Transmembrane</keyword>
<dbReference type="RefSeq" id="WP_154472495.1">
    <property type="nucleotide sequence ID" value="NZ_VUMD01000008.1"/>
</dbReference>
<dbReference type="Pfam" id="PF08239">
    <property type="entry name" value="SH3_3"/>
    <property type="match status" value="1"/>
</dbReference>
<organism evidence="4 5">
    <name type="scientific">Clostridium porci</name>
    <dbReference type="NCBI Taxonomy" id="2605778"/>
    <lineage>
        <taxon>Bacteria</taxon>
        <taxon>Bacillati</taxon>
        <taxon>Bacillota</taxon>
        <taxon>Clostridia</taxon>
        <taxon>Eubacteriales</taxon>
        <taxon>Clostridiaceae</taxon>
        <taxon>Clostridium</taxon>
    </lineage>
</organism>
<keyword evidence="2" id="KW-1133">Transmembrane helix</keyword>
<proteinExistence type="predicted"/>
<dbReference type="InterPro" id="IPR025285">
    <property type="entry name" value="DUF4145"/>
</dbReference>
<gene>
    <name evidence="4" type="ORF">FYJ39_10880</name>
</gene>
<protein>
    <submittedName>
        <fullName evidence="4">DUF4145 domain-containing protein</fullName>
    </submittedName>
</protein>
<dbReference type="Proteomes" id="UP000429958">
    <property type="component" value="Unassembled WGS sequence"/>
</dbReference>
<evidence type="ECO:0000259" key="3">
    <source>
        <dbReference type="PROSITE" id="PS51781"/>
    </source>
</evidence>
<feature type="region of interest" description="Disordered" evidence="1">
    <location>
        <begin position="122"/>
        <end position="190"/>
    </location>
</feature>
<evidence type="ECO:0000256" key="1">
    <source>
        <dbReference type="SAM" id="MobiDB-lite"/>
    </source>
</evidence>
<dbReference type="SMART" id="SM00287">
    <property type="entry name" value="SH3b"/>
    <property type="match status" value="1"/>
</dbReference>
<dbReference type="AlphaFoldDB" id="A0A7X2NLH0"/>
<dbReference type="PROSITE" id="PS51781">
    <property type="entry name" value="SH3B"/>
    <property type="match status" value="1"/>
</dbReference>
<feature type="compositionally biased region" description="Pro residues" evidence="1">
    <location>
        <begin position="244"/>
        <end position="256"/>
    </location>
</feature>
<feature type="domain" description="SH3b" evidence="3">
    <location>
        <begin position="263"/>
        <end position="328"/>
    </location>
</feature>